<dbReference type="Proteomes" id="UP000320176">
    <property type="component" value="Unassembled WGS sequence"/>
</dbReference>
<dbReference type="EMBL" id="SJPN01000005">
    <property type="protein sequence ID" value="TWU01057.1"/>
    <property type="molecule type" value="Genomic_DNA"/>
</dbReference>
<reference evidence="1 2" key="1">
    <citation type="submission" date="2019-02" db="EMBL/GenBank/DDBJ databases">
        <title>Deep-cultivation of Planctomycetes and their phenomic and genomic characterization uncovers novel biology.</title>
        <authorList>
            <person name="Wiegand S."/>
            <person name="Jogler M."/>
            <person name="Boedeker C."/>
            <person name="Pinto D."/>
            <person name="Vollmers J."/>
            <person name="Rivas-Marin E."/>
            <person name="Kohn T."/>
            <person name="Peeters S.H."/>
            <person name="Heuer A."/>
            <person name="Rast P."/>
            <person name="Oberbeckmann S."/>
            <person name="Bunk B."/>
            <person name="Jeske O."/>
            <person name="Meyerdierks A."/>
            <person name="Storesund J.E."/>
            <person name="Kallscheuer N."/>
            <person name="Luecker S."/>
            <person name="Lage O.M."/>
            <person name="Pohl T."/>
            <person name="Merkel B.J."/>
            <person name="Hornburger P."/>
            <person name="Mueller R.-W."/>
            <person name="Bruemmer F."/>
            <person name="Labrenz M."/>
            <person name="Spormann A.M."/>
            <person name="Op Den Camp H."/>
            <person name="Overmann J."/>
            <person name="Amann R."/>
            <person name="Jetten M.S.M."/>
            <person name="Mascher T."/>
            <person name="Medema M.H."/>
            <person name="Devos D.P."/>
            <person name="Kaster A.-K."/>
            <person name="Ovreas L."/>
            <person name="Rohde M."/>
            <person name="Galperin M.Y."/>
            <person name="Jogler C."/>
        </authorList>
    </citation>
    <scope>NUCLEOTIDE SEQUENCE [LARGE SCALE GENOMIC DNA]</scope>
    <source>
        <strain evidence="1 2">Pla52n</strain>
    </source>
</reference>
<accession>A0A5C6ANH3</accession>
<name>A0A5C6ANH3_9BACT</name>
<dbReference type="OrthoDB" id="275225at2"/>
<proteinExistence type="predicted"/>
<gene>
    <name evidence="1" type="ORF">Pla52n_44280</name>
</gene>
<evidence type="ECO:0000313" key="2">
    <source>
        <dbReference type="Proteomes" id="UP000320176"/>
    </source>
</evidence>
<comment type="caution">
    <text evidence="1">The sequence shown here is derived from an EMBL/GenBank/DDBJ whole genome shotgun (WGS) entry which is preliminary data.</text>
</comment>
<organism evidence="1 2">
    <name type="scientific">Stieleria varia</name>
    <dbReference type="NCBI Taxonomy" id="2528005"/>
    <lineage>
        <taxon>Bacteria</taxon>
        <taxon>Pseudomonadati</taxon>
        <taxon>Planctomycetota</taxon>
        <taxon>Planctomycetia</taxon>
        <taxon>Pirellulales</taxon>
        <taxon>Pirellulaceae</taxon>
        <taxon>Stieleria</taxon>
    </lineage>
</organism>
<evidence type="ECO:0000313" key="1">
    <source>
        <dbReference type="EMBL" id="TWU01057.1"/>
    </source>
</evidence>
<sequence>MTADTYDDDVALRAYVLQHFPHLMTPLERRVTEYSAPIVGDSDHPKILKLHEYLEERDGHVDDADVLTAFQDPHEDRVANAVDRVLETRRDDLIENRCSQCQRLVRTPVAKQCLWCGYDWH</sequence>
<keyword evidence="2" id="KW-1185">Reference proteome</keyword>
<protein>
    <submittedName>
        <fullName evidence="1">Uncharacterized protein</fullName>
    </submittedName>
</protein>
<dbReference type="AlphaFoldDB" id="A0A5C6ANH3"/>